<gene>
    <name evidence="2" type="ORF">K443DRAFT_118349</name>
</gene>
<dbReference type="AlphaFoldDB" id="A0A0C9YP47"/>
<feature type="region of interest" description="Disordered" evidence="1">
    <location>
        <begin position="334"/>
        <end position="363"/>
    </location>
</feature>
<accession>A0A0C9YP47</accession>
<dbReference type="HOGENOM" id="CLU_763051_0_0_1"/>
<evidence type="ECO:0000313" key="2">
    <source>
        <dbReference type="EMBL" id="KIK09798.1"/>
    </source>
</evidence>
<dbReference type="Proteomes" id="UP000054477">
    <property type="component" value="Unassembled WGS sequence"/>
</dbReference>
<sequence length="363" mass="40161">MTPFQSQNFQPHFPAAPQHYYAPQPVCPHQYDQSYAWAQWARNQAANVTTTYQGYSGTPLRTYYTPTCTVNQGNVPSIMPHPPSGQSSTATTPYIQAAPLRPVPTGNQSANNSKVPSSEVYVAISIQEGLHILLWQGKSVLVQGLMSNALRNNQLACLTAVISKGIVQGLQAAGLPQAGVFQELLRTEVVDMFKTHWKWQVHTLYGIKDGDWRIESELLVNQPQHKGTNMASYLGALFAVGILSGEDVYACLDVLRHHAVHFDRLRAMHAIIIEAGDKMCFGHANKIKTKYLRDMLAERCPVSGQFVWGPDIYGSIAVDNMLKIIDRWFSNSNHQSGDGWKENRNQARPARVGASTKGGGSRT</sequence>
<reference evidence="2 3" key="1">
    <citation type="submission" date="2014-04" db="EMBL/GenBank/DDBJ databases">
        <authorList>
            <consortium name="DOE Joint Genome Institute"/>
            <person name="Kuo A."/>
            <person name="Kohler A."/>
            <person name="Nagy L.G."/>
            <person name="Floudas D."/>
            <person name="Copeland A."/>
            <person name="Barry K.W."/>
            <person name="Cichocki N."/>
            <person name="Veneault-Fourrey C."/>
            <person name="LaButti K."/>
            <person name="Lindquist E.A."/>
            <person name="Lipzen A."/>
            <person name="Lundell T."/>
            <person name="Morin E."/>
            <person name="Murat C."/>
            <person name="Sun H."/>
            <person name="Tunlid A."/>
            <person name="Henrissat B."/>
            <person name="Grigoriev I.V."/>
            <person name="Hibbett D.S."/>
            <person name="Martin F."/>
            <person name="Nordberg H.P."/>
            <person name="Cantor M.N."/>
            <person name="Hua S.X."/>
        </authorList>
    </citation>
    <scope>NUCLEOTIDE SEQUENCE [LARGE SCALE GENOMIC DNA]</scope>
    <source>
        <strain evidence="2 3">LaAM-08-1</strain>
    </source>
</reference>
<reference evidence="3" key="2">
    <citation type="submission" date="2015-01" db="EMBL/GenBank/DDBJ databases">
        <title>Evolutionary Origins and Diversification of the Mycorrhizal Mutualists.</title>
        <authorList>
            <consortium name="DOE Joint Genome Institute"/>
            <consortium name="Mycorrhizal Genomics Consortium"/>
            <person name="Kohler A."/>
            <person name="Kuo A."/>
            <person name="Nagy L.G."/>
            <person name="Floudas D."/>
            <person name="Copeland A."/>
            <person name="Barry K.W."/>
            <person name="Cichocki N."/>
            <person name="Veneault-Fourrey C."/>
            <person name="LaButti K."/>
            <person name="Lindquist E.A."/>
            <person name="Lipzen A."/>
            <person name="Lundell T."/>
            <person name="Morin E."/>
            <person name="Murat C."/>
            <person name="Riley R."/>
            <person name="Ohm R."/>
            <person name="Sun H."/>
            <person name="Tunlid A."/>
            <person name="Henrissat B."/>
            <person name="Grigoriev I.V."/>
            <person name="Hibbett D.S."/>
            <person name="Martin F."/>
        </authorList>
    </citation>
    <scope>NUCLEOTIDE SEQUENCE [LARGE SCALE GENOMIC DNA]</scope>
    <source>
        <strain evidence="3">LaAM-08-1</strain>
    </source>
</reference>
<dbReference type="OrthoDB" id="3063182at2759"/>
<evidence type="ECO:0000256" key="1">
    <source>
        <dbReference type="SAM" id="MobiDB-lite"/>
    </source>
</evidence>
<dbReference type="EMBL" id="KN838537">
    <property type="protein sequence ID" value="KIK09798.1"/>
    <property type="molecule type" value="Genomic_DNA"/>
</dbReference>
<name>A0A0C9YP47_9AGAR</name>
<protein>
    <submittedName>
        <fullName evidence="2">Unplaced genomic scaffold K443scaffold_2, whole genome shotgun sequence</fullName>
    </submittedName>
</protein>
<organism evidence="2 3">
    <name type="scientific">Laccaria amethystina LaAM-08-1</name>
    <dbReference type="NCBI Taxonomy" id="1095629"/>
    <lineage>
        <taxon>Eukaryota</taxon>
        <taxon>Fungi</taxon>
        <taxon>Dikarya</taxon>
        <taxon>Basidiomycota</taxon>
        <taxon>Agaricomycotina</taxon>
        <taxon>Agaricomycetes</taxon>
        <taxon>Agaricomycetidae</taxon>
        <taxon>Agaricales</taxon>
        <taxon>Agaricineae</taxon>
        <taxon>Hydnangiaceae</taxon>
        <taxon>Laccaria</taxon>
    </lineage>
</organism>
<proteinExistence type="predicted"/>
<keyword evidence="3" id="KW-1185">Reference proteome</keyword>
<evidence type="ECO:0000313" key="3">
    <source>
        <dbReference type="Proteomes" id="UP000054477"/>
    </source>
</evidence>